<reference evidence="1" key="1">
    <citation type="submission" date="2022-07" db="EMBL/GenBank/DDBJ databases">
        <title>Phylogenomic reconstructions and comparative analyses of Kickxellomycotina fungi.</title>
        <authorList>
            <person name="Reynolds N.K."/>
            <person name="Stajich J.E."/>
            <person name="Barry K."/>
            <person name="Grigoriev I.V."/>
            <person name="Crous P."/>
            <person name="Smith M.E."/>
        </authorList>
    </citation>
    <scope>NUCLEOTIDE SEQUENCE</scope>
    <source>
        <strain evidence="1">Benny 63K</strain>
    </source>
</reference>
<evidence type="ECO:0000313" key="2">
    <source>
        <dbReference type="Proteomes" id="UP001150581"/>
    </source>
</evidence>
<protein>
    <submittedName>
        <fullName evidence="1">Uncharacterized protein</fullName>
    </submittedName>
</protein>
<accession>A0ACC1IWL1</accession>
<dbReference type="EMBL" id="JANBPG010000004">
    <property type="protein sequence ID" value="KAJ1902188.1"/>
    <property type="molecule type" value="Genomic_DNA"/>
</dbReference>
<name>A0ACC1IWL1_9FUNG</name>
<dbReference type="Proteomes" id="UP001150581">
    <property type="component" value="Unassembled WGS sequence"/>
</dbReference>
<keyword evidence="2" id="KW-1185">Reference proteome</keyword>
<gene>
    <name evidence="1" type="ORF">LPJ66_000183</name>
</gene>
<sequence>MAGKKAAVGRQTQLHTYFTPKAVDHNSAIVSRPNSPSLAETALEAQTVESVDQPRKRGRPRKSVVSAEATGPIVVVEATYAQQVKRGRGRPPKLAAATSILPLVQQEKEQQQQQIEPVAEMQLVIADPMTPVRRGRGRPRKDGSVVESRAELVVQHISVTAEPLHSQEGMVDDDNTETAPAKRGQGRPRRSTSRPNTLVKGYDDDGRENSAVRRIEPACGQSTLNWQAPASSGRTKRKSKADSDTGSEFRGDGESPGTSDNDNGNYNDKRAATTTATATSRRSTVATPSKSSSFGFRQRVGRAGGVAPDMYQLTHKPMNMARWAGPDGESGWTNANAIDIGTDQAAWEMLRAIRVDPSSVQPAAPPSFGPDLRVRMSADSSQQAVEMQPSKAHELGKDSRGWMINAGQSLLSLDWAPVRPPGDSDAENANVPPAQCTDYVAASGMAPGAGMALDQLYAERDKDRTPGLVQIWRVDTFADKTPATCRLDMALAHDFGRCIRLKWCPIGIKPEPTTGDTGTGTGTDANSGGLPIIGLLAGVFADGFLRVCAVPVPDAVRARPTGITAAGDVVCVRWPQCSLVELKAPRGIFTVFDWAGCDMLVAATSMGQIAAWELTPCIQFQQTLAGPQWPYSTPAGPPGGSTAPFANHQAHHGIVFNLSIVCNDLGVRDDAPVRRSPGDFHTLDPSTIQISSLGRDGRLRQALLCFPTRVNHPLVTIPSQVRANELCWLTATCLFADPDNGLRGTADPIMSATGDPWVRACFGADRTSAIAPTLSQKPTGVELNTLWNSSTDRGSTFLMITNGPVLQITRSDHHSYLAASTAEGHLQILNCAGMKIIRKVVPHHRRIYAIALDGSSGSSGDGPELVCLGKTPAEPRINPLLKAPRLDIFPAEIAVQACAWSRNPRSSSWIASANASGILRIEDLAI</sequence>
<proteinExistence type="predicted"/>
<comment type="caution">
    <text evidence="1">The sequence shown here is derived from an EMBL/GenBank/DDBJ whole genome shotgun (WGS) entry which is preliminary data.</text>
</comment>
<evidence type="ECO:0000313" key="1">
    <source>
        <dbReference type="EMBL" id="KAJ1902188.1"/>
    </source>
</evidence>
<organism evidence="1 2">
    <name type="scientific">Kickxella alabastrina</name>
    <dbReference type="NCBI Taxonomy" id="61397"/>
    <lineage>
        <taxon>Eukaryota</taxon>
        <taxon>Fungi</taxon>
        <taxon>Fungi incertae sedis</taxon>
        <taxon>Zoopagomycota</taxon>
        <taxon>Kickxellomycotina</taxon>
        <taxon>Kickxellomycetes</taxon>
        <taxon>Kickxellales</taxon>
        <taxon>Kickxellaceae</taxon>
        <taxon>Kickxella</taxon>
    </lineage>
</organism>